<keyword evidence="5 9" id="KW-0547">Nucleotide-binding</keyword>
<name>A0A9D2S9Y2_9FIRM</name>
<dbReference type="Gene3D" id="3.30.70.890">
    <property type="entry name" value="GHMP kinase, C-terminal domain"/>
    <property type="match status" value="1"/>
</dbReference>
<dbReference type="GO" id="GO:0005524">
    <property type="term" value="F:ATP binding"/>
    <property type="evidence" value="ECO:0007669"/>
    <property type="project" value="UniProtKB-UniRule"/>
</dbReference>
<dbReference type="InterPro" id="IPR020568">
    <property type="entry name" value="Ribosomal_Su5_D2-typ_SF"/>
</dbReference>
<proteinExistence type="inferred from homology"/>
<dbReference type="Pfam" id="PF00288">
    <property type="entry name" value="GHMP_kinases_N"/>
    <property type="match status" value="1"/>
</dbReference>
<sequence length="293" mass="32235">MEVKVNAYAKINLMLDIIAKRTDSYHDLFMVMQSVSTHDIVTVSENRSKTITISCKTEGIPLDEKNICWKAAQAFFKYTKTKNKGIHIDIKKRIPHAAGLAGGSADGAAVITALNRIYKTNLTDKELCEIGVQIGADLPFCLTGGTLLAQGIGDKLSRVRPLKQCFIVLAKPDFDVNTGYAYRQFDTFGKTRTPDKFGMLCAVESGSLEQISSKMENVFEQFIEVPKRVDIKEILKEEGALGVCMSGSGPTVFGIFDKKENAQSAAENLKDLAKEIDVCTPVRHGCKITKITE</sequence>
<feature type="domain" description="GHMP kinase C-terminal" evidence="11">
    <location>
        <begin position="206"/>
        <end position="271"/>
    </location>
</feature>
<feature type="domain" description="GHMP kinase N-terminal" evidence="10">
    <location>
        <begin position="66"/>
        <end position="145"/>
    </location>
</feature>
<evidence type="ECO:0000256" key="3">
    <source>
        <dbReference type="ARBA" id="ARBA00017473"/>
    </source>
</evidence>
<keyword evidence="6 9" id="KW-0418">Kinase</keyword>
<dbReference type="Gene3D" id="3.30.230.10">
    <property type="match status" value="1"/>
</dbReference>
<keyword evidence="4 9" id="KW-0808">Transferase</keyword>
<dbReference type="Pfam" id="PF08544">
    <property type="entry name" value="GHMP_kinases_C"/>
    <property type="match status" value="1"/>
</dbReference>
<dbReference type="InterPro" id="IPR036554">
    <property type="entry name" value="GHMP_kinase_C_sf"/>
</dbReference>
<dbReference type="EMBL" id="DWXN01000012">
    <property type="protein sequence ID" value="HJB75346.1"/>
    <property type="molecule type" value="Genomic_DNA"/>
</dbReference>
<protein>
    <recommendedName>
        <fullName evidence="3 9">4-diphosphocytidyl-2-C-methyl-D-erythritol kinase</fullName>
        <shortName evidence="9">CMK</shortName>
        <ecNumber evidence="2 9">2.7.1.148</ecNumber>
    </recommendedName>
    <alternativeName>
        <fullName evidence="8 9">4-(cytidine-5'-diphospho)-2-C-methyl-D-erythritol kinase</fullName>
    </alternativeName>
</protein>
<dbReference type="NCBIfam" id="TIGR00154">
    <property type="entry name" value="ispE"/>
    <property type="match status" value="1"/>
</dbReference>
<keyword evidence="9" id="KW-0414">Isoprene biosynthesis</keyword>
<dbReference type="HAMAP" id="MF_00061">
    <property type="entry name" value="IspE"/>
    <property type="match status" value="1"/>
</dbReference>
<evidence type="ECO:0000259" key="10">
    <source>
        <dbReference type="Pfam" id="PF00288"/>
    </source>
</evidence>
<comment type="pathway">
    <text evidence="9">Isoprenoid biosynthesis; isopentenyl diphosphate biosynthesis via DXP pathway; isopentenyl diphosphate from 1-deoxy-D-xylulose 5-phosphate: step 3/6.</text>
</comment>
<dbReference type="PANTHER" id="PTHR43527:SF2">
    <property type="entry name" value="4-DIPHOSPHOCYTIDYL-2-C-METHYL-D-ERYTHRITOL KINASE, CHLOROPLASTIC"/>
    <property type="match status" value="1"/>
</dbReference>
<dbReference type="InterPro" id="IPR006204">
    <property type="entry name" value="GHMP_kinase_N_dom"/>
</dbReference>
<accession>A0A9D2S9Y2</accession>
<comment type="caution">
    <text evidence="12">The sequence shown here is derived from an EMBL/GenBank/DDBJ whole genome shotgun (WGS) entry which is preliminary data.</text>
</comment>
<dbReference type="EC" id="2.7.1.148" evidence="2 9"/>
<evidence type="ECO:0000313" key="12">
    <source>
        <dbReference type="EMBL" id="HJB75346.1"/>
    </source>
</evidence>
<dbReference type="GO" id="GO:0016114">
    <property type="term" value="P:terpenoid biosynthetic process"/>
    <property type="evidence" value="ECO:0007669"/>
    <property type="project" value="UniProtKB-UniRule"/>
</dbReference>
<dbReference type="SUPFAM" id="SSF54211">
    <property type="entry name" value="Ribosomal protein S5 domain 2-like"/>
    <property type="match status" value="1"/>
</dbReference>
<evidence type="ECO:0000256" key="4">
    <source>
        <dbReference type="ARBA" id="ARBA00022679"/>
    </source>
</evidence>
<dbReference type="AlphaFoldDB" id="A0A9D2S9Y2"/>
<evidence type="ECO:0000259" key="11">
    <source>
        <dbReference type="Pfam" id="PF08544"/>
    </source>
</evidence>
<evidence type="ECO:0000256" key="9">
    <source>
        <dbReference type="HAMAP-Rule" id="MF_00061"/>
    </source>
</evidence>
<dbReference type="InterPro" id="IPR014721">
    <property type="entry name" value="Ribsml_uS5_D2-typ_fold_subgr"/>
</dbReference>
<dbReference type="GO" id="GO:0019288">
    <property type="term" value="P:isopentenyl diphosphate biosynthetic process, methylerythritol 4-phosphate pathway"/>
    <property type="evidence" value="ECO:0007669"/>
    <property type="project" value="UniProtKB-UniRule"/>
</dbReference>
<dbReference type="InterPro" id="IPR004424">
    <property type="entry name" value="IspE"/>
</dbReference>
<dbReference type="PIRSF" id="PIRSF010376">
    <property type="entry name" value="IspE"/>
    <property type="match status" value="1"/>
</dbReference>
<feature type="active site" evidence="9">
    <location>
        <position position="137"/>
    </location>
</feature>
<comment type="function">
    <text evidence="9">Catalyzes the phosphorylation of the position 2 hydroxy group of 4-diphosphocytidyl-2C-methyl-D-erythritol.</text>
</comment>
<comment type="catalytic activity">
    <reaction evidence="9">
        <text>4-CDP-2-C-methyl-D-erythritol + ATP = 4-CDP-2-C-methyl-D-erythritol 2-phosphate + ADP + H(+)</text>
        <dbReference type="Rhea" id="RHEA:18437"/>
        <dbReference type="ChEBI" id="CHEBI:15378"/>
        <dbReference type="ChEBI" id="CHEBI:30616"/>
        <dbReference type="ChEBI" id="CHEBI:57823"/>
        <dbReference type="ChEBI" id="CHEBI:57919"/>
        <dbReference type="ChEBI" id="CHEBI:456216"/>
        <dbReference type="EC" id="2.7.1.148"/>
    </reaction>
</comment>
<feature type="active site" evidence="9">
    <location>
        <position position="10"/>
    </location>
</feature>
<evidence type="ECO:0000256" key="1">
    <source>
        <dbReference type="ARBA" id="ARBA00009684"/>
    </source>
</evidence>
<feature type="binding site" evidence="9">
    <location>
        <begin position="95"/>
        <end position="105"/>
    </location>
    <ligand>
        <name>ATP</name>
        <dbReference type="ChEBI" id="CHEBI:30616"/>
    </ligand>
</feature>
<dbReference type="GO" id="GO:0050515">
    <property type="term" value="F:4-(cytidine 5'-diphospho)-2-C-methyl-D-erythritol kinase activity"/>
    <property type="evidence" value="ECO:0007669"/>
    <property type="project" value="UniProtKB-UniRule"/>
</dbReference>
<evidence type="ECO:0000256" key="5">
    <source>
        <dbReference type="ARBA" id="ARBA00022741"/>
    </source>
</evidence>
<reference evidence="12" key="1">
    <citation type="journal article" date="2021" name="PeerJ">
        <title>Extensive microbial diversity within the chicken gut microbiome revealed by metagenomics and culture.</title>
        <authorList>
            <person name="Gilroy R."/>
            <person name="Ravi A."/>
            <person name="Getino M."/>
            <person name="Pursley I."/>
            <person name="Horton D.L."/>
            <person name="Alikhan N.F."/>
            <person name="Baker D."/>
            <person name="Gharbi K."/>
            <person name="Hall N."/>
            <person name="Watson M."/>
            <person name="Adriaenssens E.M."/>
            <person name="Foster-Nyarko E."/>
            <person name="Jarju S."/>
            <person name="Secka A."/>
            <person name="Antonio M."/>
            <person name="Oren A."/>
            <person name="Chaudhuri R.R."/>
            <person name="La Ragione R."/>
            <person name="Hildebrand F."/>
            <person name="Pallen M.J."/>
        </authorList>
    </citation>
    <scope>NUCLEOTIDE SEQUENCE</scope>
    <source>
        <strain evidence="12">CHK188-16595</strain>
    </source>
</reference>
<evidence type="ECO:0000256" key="6">
    <source>
        <dbReference type="ARBA" id="ARBA00022777"/>
    </source>
</evidence>
<organism evidence="12 13">
    <name type="scientific">Candidatus Eubacterium faecale</name>
    <dbReference type="NCBI Taxonomy" id="2838568"/>
    <lineage>
        <taxon>Bacteria</taxon>
        <taxon>Bacillati</taxon>
        <taxon>Bacillota</taxon>
        <taxon>Clostridia</taxon>
        <taxon>Eubacteriales</taxon>
        <taxon>Eubacteriaceae</taxon>
        <taxon>Eubacterium</taxon>
    </lineage>
</organism>
<comment type="similarity">
    <text evidence="1 9">Belongs to the GHMP kinase family. IspE subfamily.</text>
</comment>
<evidence type="ECO:0000256" key="8">
    <source>
        <dbReference type="ARBA" id="ARBA00032554"/>
    </source>
</evidence>
<evidence type="ECO:0000313" key="13">
    <source>
        <dbReference type="Proteomes" id="UP000823877"/>
    </source>
</evidence>
<gene>
    <name evidence="9" type="primary">ispE</name>
    <name evidence="12" type="ORF">IAA37_06700</name>
</gene>
<dbReference type="Proteomes" id="UP000823877">
    <property type="component" value="Unassembled WGS sequence"/>
</dbReference>
<evidence type="ECO:0000256" key="2">
    <source>
        <dbReference type="ARBA" id="ARBA00012052"/>
    </source>
</evidence>
<dbReference type="PANTHER" id="PTHR43527">
    <property type="entry name" value="4-DIPHOSPHOCYTIDYL-2-C-METHYL-D-ERYTHRITOL KINASE, CHLOROPLASTIC"/>
    <property type="match status" value="1"/>
</dbReference>
<dbReference type="InterPro" id="IPR013750">
    <property type="entry name" value="GHMP_kinase_C_dom"/>
</dbReference>
<evidence type="ECO:0000256" key="7">
    <source>
        <dbReference type="ARBA" id="ARBA00022840"/>
    </source>
</evidence>
<reference evidence="12" key="2">
    <citation type="submission" date="2021-04" db="EMBL/GenBank/DDBJ databases">
        <authorList>
            <person name="Gilroy R."/>
        </authorList>
    </citation>
    <scope>NUCLEOTIDE SEQUENCE</scope>
    <source>
        <strain evidence="12">CHK188-16595</strain>
    </source>
</reference>
<keyword evidence="7 9" id="KW-0067">ATP-binding</keyword>
<dbReference type="SUPFAM" id="SSF55060">
    <property type="entry name" value="GHMP Kinase, C-terminal domain"/>
    <property type="match status" value="1"/>
</dbReference>